<accession>A0A9D2CQC7</accession>
<dbReference type="EC" id="3.1.1.31" evidence="5 7"/>
<evidence type="ECO:0000313" key="9">
    <source>
        <dbReference type="EMBL" id="HIY95954.1"/>
    </source>
</evidence>
<evidence type="ECO:0000256" key="4">
    <source>
        <dbReference type="ARBA" id="ARBA00010662"/>
    </source>
</evidence>
<feature type="domain" description="Glucosamine/galactosamine-6-phosphate isomerase" evidence="8">
    <location>
        <begin position="11"/>
        <end position="221"/>
    </location>
</feature>
<dbReference type="Pfam" id="PF01182">
    <property type="entry name" value="Glucosamine_iso"/>
    <property type="match status" value="1"/>
</dbReference>
<evidence type="ECO:0000256" key="3">
    <source>
        <dbReference type="ARBA" id="ARBA00004961"/>
    </source>
</evidence>
<evidence type="ECO:0000256" key="5">
    <source>
        <dbReference type="ARBA" id="ARBA00013198"/>
    </source>
</evidence>
<comment type="function">
    <text evidence="2 7">Hydrolysis of 6-phosphogluconolactone to 6-phosphogluconate.</text>
</comment>
<dbReference type="Proteomes" id="UP000824134">
    <property type="component" value="Unassembled WGS sequence"/>
</dbReference>
<dbReference type="CDD" id="cd01400">
    <property type="entry name" value="6PGL"/>
    <property type="match status" value="1"/>
</dbReference>
<dbReference type="GO" id="GO:0017057">
    <property type="term" value="F:6-phosphogluconolactonase activity"/>
    <property type="evidence" value="ECO:0007669"/>
    <property type="project" value="UniProtKB-UniRule"/>
</dbReference>
<name>A0A9D2CQC7_9MICC</name>
<evidence type="ECO:0000256" key="6">
    <source>
        <dbReference type="ARBA" id="ARBA00020337"/>
    </source>
</evidence>
<dbReference type="GO" id="GO:0005975">
    <property type="term" value="P:carbohydrate metabolic process"/>
    <property type="evidence" value="ECO:0007669"/>
    <property type="project" value="UniProtKB-UniRule"/>
</dbReference>
<comment type="caution">
    <text evidence="9">The sequence shown here is derived from an EMBL/GenBank/DDBJ whole genome shotgun (WGS) entry which is preliminary data.</text>
</comment>
<organism evidence="9 10">
    <name type="scientific">Candidatus Rothia avicola</name>
    <dbReference type="NCBI Taxonomy" id="2840478"/>
    <lineage>
        <taxon>Bacteria</taxon>
        <taxon>Bacillati</taxon>
        <taxon>Actinomycetota</taxon>
        <taxon>Actinomycetes</taxon>
        <taxon>Micrococcales</taxon>
        <taxon>Micrococcaceae</taxon>
        <taxon>Rothia</taxon>
    </lineage>
</organism>
<evidence type="ECO:0000256" key="7">
    <source>
        <dbReference type="RuleBase" id="RU365095"/>
    </source>
</evidence>
<dbReference type="InterPro" id="IPR005900">
    <property type="entry name" value="6-phosphogluconolactonase_DevB"/>
</dbReference>
<dbReference type="InterPro" id="IPR037171">
    <property type="entry name" value="NagB/RpiA_transferase-like"/>
</dbReference>
<dbReference type="NCBIfam" id="TIGR01198">
    <property type="entry name" value="pgl"/>
    <property type="match status" value="1"/>
</dbReference>
<dbReference type="InterPro" id="IPR039104">
    <property type="entry name" value="6PGL"/>
</dbReference>
<comment type="pathway">
    <text evidence="3 7">Carbohydrate degradation; pentose phosphate pathway; D-ribulose 5-phosphate from D-glucose 6-phosphate (oxidative stage): step 2/3.</text>
</comment>
<dbReference type="PANTHER" id="PTHR11054:SF0">
    <property type="entry name" value="6-PHOSPHOGLUCONOLACTONASE"/>
    <property type="match status" value="1"/>
</dbReference>
<evidence type="ECO:0000256" key="2">
    <source>
        <dbReference type="ARBA" id="ARBA00002681"/>
    </source>
</evidence>
<dbReference type="SUPFAM" id="SSF100950">
    <property type="entry name" value="NagB/RpiA/CoA transferase-like"/>
    <property type="match status" value="1"/>
</dbReference>
<evidence type="ECO:0000313" key="10">
    <source>
        <dbReference type="Proteomes" id="UP000824134"/>
    </source>
</evidence>
<dbReference type="AlphaFoldDB" id="A0A9D2CQC7"/>
<gene>
    <name evidence="7 9" type="primary">pgl</name>
    <name evidence="9" type="ORF">H9821_09940</name>
</gene>
<dbReference type="GO" id="GO:0006098">
    <property type="term" value="P:pentose-phosphate shunt"/>
    <property type="evidence" value="ECO:0007669"/>
    <property type="project" value="InterPro"/>
</dbReference>
<comment type="similarity">
    <text evidence="4 7">Belongs to the glucosamine/galactosamine-6-phosphate isomerase family. 6-phosphogluconolactonase subfamily.</text>
</comment>
<proteinExistence type="inferred from homology"/>
<evidence type="ECO:0000259" key="8">
    <source>
        <dbReference type="Pfam" id="PF01182"/>
    </source>
</evidence>
<dbReference type="Gene3D" id="3.40.50.1360">
    <property type="match status" value="1"/>
</dbReference>
<comment type="catalytic activity">
    <reaction evidence="1 7">
        <text>6-phospho-D-glucono-1,5-lactone + H2O = 6-phospho-D-gluconate + H(+)</text>
        <dbReference type="Rhea" id="RHEA:12556"/>
        <dbReference type="ChEBI" id="CHEBI:15377"/>
        <dbReference type="ChEBI" id="CHEBI:15378"/>
        <dbReference type="ChEBI" id="CHEBI:57955"/>
        <dbReference type="ChEBI" id="CHEBI:58759"/>
        <dbReference type="EC" id="3.1.1.31"/>
    </reaction>
</comment>
<reference evidence="9" key="1">
    <citation type="journal article" date="2021" name="PeerJ">
        <title>Extensive microbial diversity within the chicken gut microbiome revealed by metagenomics and culture.</title>
        <authorList>
            <person name="Gilroy R."/>
            <person name="Ravi A."/>
            <person name="Getino M."/>
            <person name="Pursley I."/>
            <person name="Horton D.L."/>
            <person name="Alikhan N.F."/>
            <person name="Baker D."/>
            <person name="Gharbi K."/>
            <person name="Hall N."/>
            <person name="Watson M."/>
            <person name="Adriaenssens E.M."/>
            <person name="Foster-Nyarko E."/>
            <person name="Jarju S."/>
            <person name="Secka A."/>
            <person name="Antonio M."/>
            <person name="Oren A."/>
            <person name="Chaudhuri R.R."/>
            <person name="La Ragione R."/>
            <person name="Hildebrand F."/>
            <person name="Pallen M.J."/>
        </authorList>
    </citation>
    <scope>NUCLEOTIDE SEQUENCE</scope>
    <source>
        <strain evidence="9">ChiHjej12B11-9195</strain>
    </source>
</reference>
<keyword evidence="7 9" id="KW-0378">Hydrolase</keyword>
<protein>
    <recommendedName>
        <fullName evidence="6 7">6-phosphogluconolactonase</fullName>
        <shortName evidence="7">6PGL</shortName>
        <ecNumber evidence="5 7">3.1.1.31</ecNumber>
    </recommendedName>
</protein>
<evidence type="ECO:0000256" key="1">
    <source>
        <dbReference type="ARBA" id="ARBA00000832"/>
    </source>
</evidence>
<reference evidence="9" key="2">
    <citation type="submission" date="2021-04" db="EMBL/GenBank/DDBJ databases">
        <authorList>
            <person name="Gilroy R."/>
        </authorList>
    </citation>
    <scope>NUCLEOTIDE SEQUENCE</scope>
    <source>
        <strain evidence="9">ChiHjej12B11-9195</strain>
    </source>
</reference>
<dbReference type="InterPro" id="IPR006148">
    <property type="entry name" value="Glc/Gal-6P_isomerase"/>
</dbReference>
<dbReference type="EMBL" id="DXCN01000076">
    <property type="protein sequence ID" value="HIY95954.1"/>
    <property type="molecule type" value="Genomic_DNA"/>
</dbReference>
<dbReference type="PANTHER" id="PTHR11054">
    <property type="entry name" value="6-PHOSPHOGLUCONOLACTONASE"/>
    <property type="match status" value="1"/>
</dbReference>
<sequence>MPNPVVVSHLDKAQLQLAGATRIINVATTAVAARGIAHLSLTGGTMGIAVLAGIAESPLSATVDWSKVHFWWSDERFVPRGHADRNEQQAKDAWLTSLGLPEENLHVMGASDVFDTPEEAAEAYTAELARYAPEGEASPLFDLTLLGMGPDGHIASLFPDRAEILEAEATALAVHNSPKPPPTRVSLTLPVINYSERIWFLVAGSDKAEATARLRAASALPETQLTAEILTQTPAAGARGLLETLILATEDALGSAS</sequence>